<evidence type="ECO:0000313" key="5">
    <source>
        <dbReference type="EMBL" id="MCC2242234.1"/>
    </source>
</evidence>
<protein>
    <submittedName>
        <fullName evidence="5">Sigma-70 family RNA polymerase sigma factor</fullName>
    </submittedName>
</protein>
<gene>
    <name evidence="5" type="ORF">LKD47_07975</name>
</gene>
<evidence type="ECO:0000256" key="2">
    <source>
        <dbReference type="ARBA" id="ARBA00023082"/>
    </source>
</evidence>
<dbReference type="InterPro" id="IPR039425">
    <property type="entry name" value="RNA_pol_sigma-70-like"/>
</dbReference>
<keyword evidence="1" id="KW-0805">Transcription regulation</keyword>
<keyword evidence="2" id="KW-0731">Sigma factor</keyword>
<dbReference type="NCBIfam" id="TIGR02937">
    <property type="entry name" value="sigma70-ECF"/>
    <property type="match status" value="1"/>
</dbReference>
<dbReference type="GO" id="GO:0006352">
    <property type="term" value="P:DNA-templated transcription initiation"/>
    <property type="evidence" value="ECO:0007669"/>
    <property type="project" value="InterPro"/>
</dbReference>
<dbReference type="SUPFAM" id="SSF88946">
    <property type="entry name" value="Sigma2 domain of RNA polymerase sigma factors"/>
    <property type="match status" value="1"/>
</dbReference>
<evidence type="ECO:0000256" key="1">
    <source>
        <dbReference type="ARBA" id="ARBA00023015"/>
    </source>
</evidence>
<evidence type="ECO:0000256" key="3">
    <source>
        <dbReference type="ARBA" id="ARBA00023163"/>
    </source>
</evidence>
<dbReference type="PANTHER" id="PTHR43133:SF51">
    <property type="entry name" value="RNA POLYMERASE SIGMA FACTOR"/>
    <property type="match status" value="1"/>
</dbReference>
<keyword evidence="3" id="KW-0804">Transcription</keyword>
<organism evidence="5 6">
    <name type="scientific">Roseburia amylophila</name>
    <dbReference type="NCBI Taxonomy" id="2981794"/>
    <lineage>
        <taxon>Bacteria</taxon>
        <taxon>Bacillati</taxon>
        <taxon>Bacillota</taxon>
        <taxon>Clostridia</taxon>
        <taxon>Lachnospirales</taxon>
        <taxon>Lachnospiraceae</taxon>
        <taxon>Roseburia</taxon>
    </lineage>
</organism>
<dbReference type="PANTHER" id="PTHR43133">
    <property type="entry name" value="RNA POLYMERASE ECF-TYPE SIGMA FACTO"/>
    <property type="match status" value="1"/>
</dbReference>
<dbReference type="InterPro" id="IPR007627">
    <property type="entry name" value="RNA_pol_sigma70_r2"/>
</dbReference>
<dbReference type="Pfam" id="PF04542">
    <property type="entry name" value="Sigma70_r2"/>
    <property type="match status" value="1"/>
</dbReference>
<reference evidence="5" key="1">
    <citation type="submission" date="2021-10" db="EMBL/GenBank/DDBJ databases">
        <title>Anaerobic single-cell dispensing facilitates the cultivation of human gut bacteria.</title>
        <authorList>
            <person name="Afrizal A."/>
        </authorList>
    </citation>
    <scope>NUCLEOTIDE SEQUENCE</scope>
    <source>
        <strain evidence="5">CLA-AA-H204</strain>
    </source>
</reference>
<evidence type="ECO:0000313" key="6">
    <source>
        <dbReference type="Proteomes" id="UP001198893"/>
    </source>
</evidence>
<feature type="domain" description="RNA polymerase sigma-70 region 2" evidence="4">
    <location>
        <begin position="27"/>
        <end position="87"/>
    </location>
</feature>
<dbReference type="Proteomes" id="UP001198893">
    <property type="component" value="Unassembled WGS sequence"/>
</dbReference>
<evidence type="ECO:0000259" key="4">
    <source>
        <dbReference type="Pfam" id="PF04542"/>
    </source>
</evidence>
<dbReference type="GO" id="GO:0016987">
    <property type="term" value="F:sigma factor activity"/>
    <property type="evidence" value="ECO:0007669"/>
    <property type="project" value="UniProtKB-KW"/>
</dbReference>
<comment type="caution">
    <text evidence="5">The sequence shown here is derived from an EMBL/GenBank/DDBJ whole genome shotgun (WGS) entry which is preliminary data.</text>
</comment>
<dbReference type="EMBL" id="JAJEQW010000007">
    <property type="protein sequence ID" value="MCC2242234.1"/>
    <property type="molecule type" value="Genomic_DNA"/>
</dbReference>
<name>A0AAW4WCH4_9FIRM</name>
<dbReference type="Gene3D" id="1.10.1740.10">
    <property type="match status" value="1"/>
</dbReference>
<dbReference type="InterPro" id="IPR013325">
    <property type="entry name" value="RNA_pol_sigma_r2"/>
</dbReference>
<sequence length="298" mass="33936">MTYTQAVEKACNGDSTGFEFLYDTTKNNKYYLALKYVKDEEAAKDVLQEAYIRAWKNLDKLKEPEKFDSWLAQIVVNTAKNELEKRNHTPLDLRMESGEEEDAEIMDQAVSVWENEPELEYTKEETRQLVHELIDAVTVGVISYNKSNDKNATAQENVPAVEEVPVNADQPIDGVVEDTETTDAPEDENGSEKYADIPESVLQSSVRNDKDYFEFWDEPVKATCWIDGVKGTIYADWDKTQIIKEVTYDVDGYEDELLIIGCTLDGGTHAIAIYNGQYVVVNDAMWDHWYNGKSSAFD</sequence>
<proteinExistence type="predicted"/>
<dbReference type="RefSeq" id="WP_227710147.1">
    <property type="nucleotide sequence ID" value="NZ_JAJEQW010000007.1"/>
</dbReference>
<accession>A0AAW4WCH4</accession>
<dbReference type="InterPro" id="IPR014284">
    <property type="entry name" value="RNA_pol_sigma-70_dom"/>
</dbReference>
<dbReference type="AlphaFoldDB" id="A0AAW4WCH4"/>